<feature type="region of interest" description="Disordered" evidence="7">
    <location>
        <begin position="309"/>
        <end position="336"/>
    </location>
</feature>
<keyword evidence="11" id="KW-1185">Reference proteome</keyword>
<dbReference type="InterPro" id="IPR048328">
    <property type="entry name" value="Dyp_perox_C"/>
</dbReference>
<evidence type="ECO:0000256" key="1">
    <source>
        <dbReference type="ARBA" id="ARBA00001970"/>
    </source>
</evidence>
<reference evidence="10 11" key="1">
    <citation type="submission" date="2019-05" db="EMBL/GenBank/DDBJ databases">
        <authorList>
            <person name="Lee S.D."/>
        </authorList>
    </citation>
    <scope>NUCLEOTIDE SEQUENCE [LARGE SCALE GENOMIC DNA]</scope>
    <source>
        <strain evidence="10 11">YC2-7</strain>
    </source>
</reference>
<evidence type="ECO:0000259" key="9">
    <source>
        <dbReference type="Pfam" id="PF20628"/>
    </source>
</evidence>
<evidence type="ECO:0000259" key="8">
    <source>
        <dbReference type="Pfam" id="PF04261"/>
    </source>
</evidence>
<gene>
    <name evidence="10" type="ORF">FGL95_24395</name>
</gene>
<evidence type="ECO:0000256" key="3">
    <source>
        <dbReference type="ARBA" id="ARBA00022723"/>
    </source>
</evidence>
<dbReference type="GO" id="GO:0004601">
    <property type="term" value="F:peroxidase activity"/>
    <property type="evidence" value="ECO:0007669"/>
    <property type="project" value="UniProtKB-KW"/>
</dbReference>
<evidence type="ECO:0000256" key="7">
    <source>
        <dbReference type="SAM" id="MobiDB-lite"/>
    </source>
</evidence>
<evidence type="ECO:0000313" key="11">
    <source>
        <dbReference type="Proteomes" id="UP000535543"/>
    </source>
</evidence>
<dbReference type="NCBIfam" id="TIGR01413">
    <property type="entry name" value="Dyp_perox_fam"/>
    <property type="match status" value="1"/>
</dbReference>
<dbReference type="Proteomes" id="UP000535543">
    <property type="component" value="Unassembled WGS sequence"/>
</dbReference>
<name>A0A848KRG1_9NOCA</name>
<comment type="caution">
    <text evidence="10">The sequence shown here is derived from an EMBL/GenBank/DDBJ whole genome shotgun (WGS) entry which is preliminary data.</text>
</comment>
<feature type="domain" description="Dyp-type peroxidase N-terminal" evidence="8">
    <location>
        <begin position="5"/>
        <end position="133"/>
    </location>
</feature>
<dbReference type="InterPro" id="IPR011008">
    <property type="entry name" value="Dimeric_a/b-barrel"/>
</dbReference>
<dbReference type="Pfam" id="PF04261">
    <property type="entry name" value="Dyp_perox_N"/>
    <property type="match status" value="1"/>
</dbReference>
<evidence type="ECO:0000256" key="2">
    <source>
        <dbReference type="ARBA" id="ARBA00022559"/>
    </source>
</evidence>
<feature type="domain" description="Dyp-type peroxidase C-terminal" evidence="9">
    <location>
        <begin position="136"/>
        <end position="300"/>
    </location>
</feature>
<dbReference type="PROSITE" id="PS51404">
    <property type="entry name" value="DYP_PEROXIDASE"/>
    <property type="match status" value="1"/>
</dbReference>
<dbReference type="Pfam" id="PF20628">
    <property type="entry name" value="Dyp_perox_C"/>
    <property type="match status" value="1"/>
</dbReference>
<evidence type="ECO:0000313" key="10">
    <source>
        <dbReference type="EMBL" id="NMN98187.1"/>
    </source>
</evidence>
<dbReference type="SUPFAM" id="SSF54909">
    <property type="entry name" value="Dimeric alpha+beta barrel"/>
    <property type="match status" value="1"/>
</dbReference>
<proteinExistence type="inferred from homology"/>
<accession>A0A848KRG1</accession>
<dbReference type="InterPro" id="IPR006314">
    <property type="entry name" value="Dyp_peroxidase"/>
</dbReference>
<dbReference type="GO" id="GO:0020037">
    <property type="term" value="F:heme binding"/>
    <property type="evidence" value="ECO:0007669"/>
    <property type="project" value="InterPro"/>
</dbReference>
<comment type="cofactor">
    <cofactor evidence="1">
        <name>heme b</name>
        <dbReference type="ChEBI" id="CHEBI:60344"/>
    </cofactor>
</comment>
<evidence type="ECO:0000256" key="5">
    <source>
        <dbReference type="ARBA" id="ARBA00023004"/>
    </source>
</evidence>
<keyword evidence="3" id="KW-0479">Metal-binding</keyword>
<sequence length="336" mass="36138">MGEPQTITDPLTRAAIFLVVTIDEGGEDVVRDVLADVSGLERSVGFRLPGTALTCTTSIGSAAWDRLFDGPKPVELHTLPEFVGERHAAPSTPGDLLFHIKAESMDACFELGAKIADRLSGAVTIVDETVGFRYFEQRDLLGFVDGTENPTGQGAVAAALVGDKDPDFAGGSYVIVQKYLHDMASWKELSTEAQEHVIGRTKLDDFELSDEDKPLDSHVAMASVVEADGTERQIVRANMPFGSIQAGEFGTYFIGYAASPEVTETMLRRMFLGAGDAAHDRILDFSTAVTGTLFFAPTIDFLDDLPPPPIVASAEAPPRQSNGSLEIGSLKRRESQ</sequence>
<keyword evidence="4" id="KW-0560">Oxidoreductase</keyword>
<organism evidence="10 11">
    <name type="scientific">Antrihabitans stalactiti</name>
    <dbReference type="NCBI Taxonomy" id="2584121"/>
    <lineage>
        <taxon>Bacteria</taxon>
        <taxon>Bacillati</taxon>
        <taxon>Actinomycetota</taxon>
        <taxon>Actinomycetes</taxon>
        <taxon>Mycobacteriales</taxon>
        <taxon>Nocardiaceae</taxon>
        <taxon>Antrihabitans</taxon>
    </lineage>
</organism>
<protein>
    <submittedName>
        <fullName evidence="10">Dyp-type peroxidase</fullName>
    </submittedName>
</protein>
<dbReference type="GO" id="GO:0005829">
    <property type="term" value="C:cytosol"/>
    <property type="evidence" value="ECO:0007669"/>
    <property type="project" value="TreeGrafter"/>
</dbReference>
<evidence type="ECO:0000256" key="4">
    <source>
        <dbReference type="ARBA" id="ARBA00023002"/>
    </source>
</evidence>
<comment type="similarity">
    <text evidence="6">Belongs to the DyP-type peroxidase family.</text>
</comment>
<dbReference type="PANTHER" id="PTHR30521">
    <property type="entry name" value="DEFERROCHELATASE/PEROXIDASE"/>
    <property type="match status" value="1"/>
</dbReference>
<dbReference type="RefSeq" id="WP_169592087.1">
    <property type="nucleotide sequence ID" value="NZ_VCQU01000010.1"/>
</dbReference>
<reference evidence="10 11" key="2">
    <citation type="submission" date="2020-06" db="EMBL/GenBank/DDBJ databases">
        <title>Antribacter stalactiti gen. nov., sp. nov., a new member of the family Nacardiaceae isolated from a cave.</title>
        <authorList>
            <person name="Kim I.S."/>
        </authorList>
    </citation>
    <scope>NUCLEOTIDE SEQUENCE [LARGE SCALE GENOMIC DNA]</scope>
    <source>
        <strain evidence="10 11">YC2-7</strain>
    </source>
</reference>
<dbReference type="PANTHER" id="PTHR30521:SF0">
    <property type="entry name" value="DYP-TYPE PEROXIDASE FAMILY PROTEIN"/>
    <property type="match status" value="1"/>
</dbReference>
<dbReference type="GO" id="GO:0046872">
    <property type="term" value="F:metal ion binding"/>
    <property type="evidence" value="ECO:0007669"/>
    <property type="project" value="UniProtKB-KW"/>
</dbReference>
<dbReference type="EMBL" id="VCQU01000010">
    <property type="protein sequence ID" value="NMN98187.1"/>
    <property type="molecule type" value="Genomic_DNA"/>
</dbReference>
<keyword evidence="5" id="KW-0408">Iron</keyword>
<keyword evidence="2 10" id="KW-0575">Peroxidase</keyword>
<dbReference type="InterPro" id="IPR048327">
    <property type="entry name" value="Dyp_perox_N"/>
</dbReference>
<evidence type="ECO:0000256" key="6">
    <source>
        <dbReference type="ARBA" id="ARBA00025737"/>
    </source>
</evidence>
<dbReference type="AlphaFoldDB" id="A0A848KRG1"/>